<organism evidence="2 3">
    <name type="scientific">Durusdinium trenchii</name>
    <dbReference type="NCBI Taxonomy" id="1381693"/>
    <lineage>
        <taxon>Eukaryota</taxon>
        <taxon>Sar</taxon>
        <taxon>Alveolata</taxon>
        <taxon>Dinophyceae</taxon>
        <taxon>Suessiales</taxon>
        <taxon>Symbiodiniaceae</taxon>
        <taxon>Durusdinium</taxon>
    </lineage>
</organism>
<name>A0ABP0IXQ7_9DINO</name>
<evidence type="ECO:0000256" key="1">
    <source>
        <dbReference type="SAM" id="MobiDB-lite"/>
    </source>
</evidence>
<dbReference type="Proteomes" id="UP001642484">
    <property type="component" value="Unassembled WGS sequence"/>
</dbReference>
<sequence length="181" mass="19978">MSIMELHYQVSKCVAQMDRNETKIDGLAKGIDFYDEKLDKIEARLKSIANFLHLGSGAGETRHPRQAEGVSFALESRNSSKEPATVREESEFKSDGSTPMLNEPPSLDDANHSPSRADKGPFGEQVPLVQLLQTQQGLLEAMKAYSAQVDDMQQVSKQKLVEMTLQLQEANVRVLSALMAG</sequence>
<evidence type="ECO:0000313" key="3">
    <source>
        <dbReference type="Proteomes" id="UP001642484"/>
    </source>
</evidence>
<comment type="caution">
    <text evidence="2">The sequence shown here is derived from an EMBL/GenBank/DDBJ whole genome shotgun (WGS) entry which is preliminary data.</text>
</comment>
<keyword evidence="3" id="KW-1185">Reference proteome</keyword>
<feature type="compositionally biased region" description="Basic and acidic residues" evidence="1">
    <location>
        <begin position="109"/>
        <end position="121"/>
    </location>
</feature>
<accession>A0ABP0IXQ7</accession>
<protein>
    <submittedName>
        <fullName evidence="2">Uncharacterized protein</fullName>
    </submittedName>
</protein>
<reference evidence="2 3" key="1">
    <citation type="submission" date="2024-02" db="EMBL/GenBank/DDBJ databases">
        <authorList>
            <person name="Chen Y."/>
            <person name="Shah S."/>
            <person name="Dougan E. K."/>
            <person name="Thang M."/>
            <person name="Chan C."/>
        </authorList>
    </citation>
    <scope>NUCLEOTIDE SEQUENCE [LARGE SCALE GENOMIC DNA]</scope>
</reference>
<evidence type="ECO:0000313" key="2">
    <source>
        <dbReference type="EMBL" id="CAK9006872.1"/>
    </source>
</evidence>
<dbReference type="EMBL" id="CAXAMN010003914">
    <property type="protein sequence ID" value="CAK9006872.1"/>
    <property type="molecule type" value="Genomic_DNA"/>
</dbReference>
<gene>
    <name evidence="2" type="ORF">CCMP2556_LOCUS8609</name>
</gene>
<feature type="region of interest" description="Disordered" evidence="1">
    <location>
        <begin position="72"/>
        <end position="122"/>
    </location>
</feature>
<proteinExistence type="predicted"/>
<feature type="compositionally biased region" description="Basic and acidic residues" evidence="1">
    <location>
        <begin position="78"/>
        <end position="94"/>
    </location>
</feature>